<evidence type="ECO:0000313" key="2">
    <source>
        <dbReference type="Proteomes" id="UP000075615"/>
    </source>
</evidence>
<evidence type="ECO:0008006" key="3">
    <source>
        <dbReference type="Google" id="ProtNLM"/>
    </source>
</evidence>
<protein>
    <recommendedName>
        <fullName evidence="3">VCBS repeat-containing protein</fullName>
    </recommendedName>
</protein>
<gene>
    <name evidence="1" type="ORF">AWN68_09995</name>
</gene>
<dbReference type="Proteomes" id="UP000075615">
    <property type="component" value="Unassembled WGS sequence"/>
</dbReference>
<proteinExistence type="predicted"/>
<keyword evidence="2" id="KW-1185">Reference proteome</keyword>
<comment type="caution">
    <text evidence="1">The sequence shown here is derived from an EMBL/GenBank/DDBJ whole genome shotgun (WGS) entry which is preliminary data.</text>
</comment>
<accession>A0A150X2R3</accession>
<dbReference type="AlphaFoldDB" id="A0A150X2R3"/>
<name>A0A150X2R3_9BACT</name>
<evidence type="ECO:0000313" key="1">
    <source>
        <dbReference type="EMBL" id="KYG73015.1"/>
    </source>
</evidence>
<dbReference type="EMBL" id="LRDB01000050">
    <property type="protein sequence ID" value="KYG73015.1"/>
    <property type="molecule type" value="Genomic_DNA"/>
</dbReference>
<reference evidence="1 2" key="1">
    <citation type="submission" date="2016-01" db="EMBL/GenBank/DDBJ databases">
        <title>Genome sequencing of Roseivirga echinicomitans KMM 6058.</title>
        <authorList>
            <person name="Selvaratnam C."/>
            <person name="Thevarajoo S."/>
            <person name="Goh K.M."/>
            <person name="Ee R."/>
            <person name="Chan K.-G."/>
            <person name="Chong C.S."/>
        </authorList>
    </citation>
    <scope>NUCLEOTIDE SEQUENCE [LARGE SCALE GENOMIC DNA]</scope>
    <source>
        <strain evidence="1 2">KMM 6058</strain>
    </source>
</reference>
<sequence length="164" mass="18411">MSYSNAQSIVFTKPELWENLPEDFDLALEEVKIEKSFFVDSGLNPFFLEADFNGDGYLDLALRVIDKETDKIGILIIHGKTLDTHLLGAGSNFGSGGDDYKWMKVWKLYRGKWAYKTTFTENGDIDSSEEIKLSNIAISVAQSEGASNLIVWNAGKYEWIHTGS</sequence>
<dbReference type="STRING" id="296218.AWN68_09995"/>
<organism evidence="1 2">
    <name type="scientific">Roseivirga echinicomitans</name>
    <dbReference type="NCBI Taxonomy" id="296218"/>
    <lineage>
        <taxon>Bacteria</taxon>
        <taxon>Pseudomonadati</taxon>
        <taxon>Bacteroidota</taxon>
        <taxon>Cytophagia</taxon>
        <taxon>Cytophagales</taxon>
        <taxon>Roseivirgaceae</taxon>
        <taxon>Roseivirga</taxon>
    </lineage>
</organism>